<comment type="similarity">
    <text evidence="2">Belongs to the TIM16/PAM16 family.</text>
</comment>
<dbReference type="STRING" id="1314781.A0A165N5W1"/>
<keyword evidence="8" id="KW-0811">Translocation</keyword>
<evidence type="ECO:0000256" key="9">
    <source>
        <dbReference type="ARBA" id="ARBA00023128"/>
    </source>
</evidence>
<dbReference type="PANTHER" id="PTHR12388:SF0">
    <property type="entry name" value="MITOCHONDRIAL IMPORT INNER MEMBRANE TRANSLOCASE SUBUNIT TIM16"/>
    <property type="match status" value="1"/>
</dbReference>
<dbReference type="InterPro" id="IPR005341">
    <property type="entry name" value="Tim16"/>
</dbReference>
<dbReference type="FunCoup" id="A0A165N5W1">
    <property type="interactions" value="107"/>
</dbReference>
<feature type="compositionally biased region" description="Basic and acidic residues" evidence="13">
    <location>
        <begin position="148"/>
        <end position="160"/>
    </location>
</feature>
<evidence type="ECO:0000256" key="5">
    <source>
        <dbReference type="ARBA" id="ARBA00022448"/>
    </source>
</evidence>
<evidence type="ECO:0000313" key="15">
    <source>
        <dbReference type="Proteomes" id="UP000077266"/>
    </source>
</evidence>
<feature type="region of interest" description="Disordered" evidence="13">
    <location>
        <begin position="34"/>
        <end position="53"/>
    </location>
</feature>
<dbReference type="AlphaFoldDB" id="A0A165N5W1"/>
<dbReference type="Pfam" id="PF03656">
    <property type="entry name" value="Pam16"/>
    <property type="match status" value="1"/>
</dbReference>
<dbReference type="PANTHER" id="PTHR12388">
    <property type="entry name" value="MITOCHONDRIA ASSOCIATED GRANULOCYTE MACROPHAGE CSF SIGNALING MOLECULE"/>
    <property type="match status" value="1"/>
</dbReference>
<protein>
    <recommendedName>
        <fullName evidence="4">Mitochondrial import inner membrane translocase subunit TIM16</fullName>
    </recommendedName>
    <alternativeName>
        <fullName evidence="3">Mitochondrial import inner membrane translocase subunit tim16</fullName>
    </alternativeName>
    <alternativeName>
        <fullName evidence="11 12">Presequence translocated-associated motor subunit PAM16</fullName>
    </alternativeName>
</protein>
<dbReference type="EMBL" id="KV425902">
    <property type="protein sequence ID" value="KZW00258.1"/>
    <property type="molecule type" value="Genomic_DNA"/>
</dbReference>
<evidence type="ECO:0000313" key="14">
    <source>
        <dbReference type="EMBL" id="KZW00258.1"/>
    </source>
</evidence>
<evidence type="ECO:0000256" key="10">
    <source>
        <dbReference type="ARBA" id="ARBA00023136"/>
    </source>
</evidence>
<evidence type="ECO:0000256" key="11">
    <source>
        <dbReference type="ARBA" id="ARBA00030422"/>
    </source>
</evidence>
<evidence type="ECO:0000256" key="1">
    <source>
        <dbReference type="ARBA" id="ARBA00004637"/>
    </source>
</evidence>
<gene>
    <name evidence="14" type="ORF">EXIGLDRAFT_711427</name>
</gene>
<evidence type="ECO:0000256" key="4">
    <source>
        <dbReference type="ARBA" id="ARBA00020721"/>
    </source>
</evidence>
<sequence length="174" mass="18768">MSSPRVIVQLVIVGSRILGKALLEAGRQAVKNAKHRPQGGIGDAAGVGNARSGSVTDRLTREHLMTLDEARMILNLKQNEPMEKVLQHYEHLFQANAPPVAAEAKAAAEGAAGGAQQGRFFNSRGAGPRYHSIYLQSKIVRARERIEAETKLAEEAHETVPEQPEQPPPPPSSS</sequence>
<evidence type="ECO:0000256" key="6">
    <source>
        <dbReference type="ARBA" id="ARBA00022792"/>
    </source>
</evidence>
<dbReference type="OrthoDB" id="10262892at2759"/>
<name>A0A165N5W1_EXIGL</name>
<accession>A0A165N5W1</accession>
<feature type="region of interest" description="Disordered" evidence="13">
    <location>
        <begin position="148"/>
        <end position="174"/>
    </location>
</feature>
<evidence type="ECO:0000256" key="7">
    <source>
        <dbReference type="ARBA" id="ARBA00022927"/>
    </source>
</evidence>
<evidence type="ECO:0000256" key="8">
    <source>
        <dbReference type="ARBA" id="ARBA00023010"/>
    </source>
</evidence>
<dbReference type="GO" id="GO:0005744">
    <property type="term" value="C:TIM23 mitochondrial import inner membrane translocase complex"/>
    <property type="evidence" value="ECO:0007669"/>
    <property type="project" value="InterPro"/>
</dbReference>
<dbReference type="InterPro" id="IPR036869">
    <property type="entry name" value="J_dom_sf"/>
</dbReference>
<dbReference type="Proteomes" id="UP000077266">
    <property type="component" value="Unassembled WGS sequence"/>
</dbReference>
<evidence type="ECO:0000256" key="12">
    <source>
        <dbReference type="ARBA" id="ARBA00031407"/>
    </source>
</evidence>
<evidence type="ECO:0000256" key="3">
    <source>
        <dbReference type="ARBA" id="ARBA00013571"/>
    </source>
</evidence>
<keyword evidence="5" id="KW-0813">Transport</keyword>
<organism evidence="14 15">
    <name type="scientific">Exidia glandulosa HHB12029</name>
    <dbReference type="NCBI Taxonomy" id="1314781"/>
    <lineage>
        <taxon>Eukaryota</taxon>
        <taxon>Fungi</taxon>
        <taxon>Dikarya</taxon>
        <taxon>Basidiomycota</taxon>
        <taxon>Agaricomycotina</taxon>
        <taxon>Agaricomycetes</taxon>
        <taxon>Auriculariales</taxon>
        <taxon>Exidiaceae</taxon>
        <taxon>Exidia</taxon>
    </lineage>
</organism>
<keyword evidence="15" id="KW-1185">Reference proteome</keyword>
<feature type="compositionally biased region" description="Pro residues" evidence="13">
    <location>
        <begin position="164"/>
        <end position="174"/>
    </location>
</feature>
<evidence type="ECO:0000256" key="2">
    <source>
        <dbReference type="ARBA" id="ARBA00008817"/>
    </source>
</evidence>
<keyword evidence="7" id="KW-0653">Protein transport</keyword>
<dbReference type="GO" id="GO:0030150">
    <property type="term" value="P:protein import into mitochondrial matrix"/>
    <property type="evidence" value="ECO:0007669"/>
    <property type="project" value="InterPro"/>
</dbReference>
<dbReference type="Gene3D" id="1.10.287.110">
    <property type="entry name" value="DnaJ domain"/>
    <property type="match status" value="1"/>
</dbReference>
<evidence type="ECO:0000256" key="13">
    <source>
        <dbReference type="SAM" id="MobiDB-lite"/>
    </source>
</evidence>
<keyword evidence="6" id="KW-0999">Mitochondrion inner membrane</keyword>
<keyword evidence="9" id="KW-0496">Mitochondrion</keyword>
<proteinExistence type="inferred from homology"/>
<reference evidence="14 15" key="1">
    <citation type="journal article" date="2016" name="Mol. Biol. Evol.">
        <title>Comparative Genomics of Early-Diverging Mushroom-Forming Fungi Provides Insights into the Origins of Lignocellulose Decay Capabilities.</title>
        <authorList>
            <person name="Nagy L.G."/>
            <person name="Riley R."/>
            <person name="Tritt A."/>
            <person name="Adam C."/>
            <person name="Daum C."/>
            <person name="Floudas D."/>
            <person name="Sun H."/>
            <person name="Yadav J.S."/>
            <person name="Pangilinan J."/>
            <person name="Larsson K.H."/>
            <person name="Matsuura K."/>
            <person name="Barry K."/>
            <person name="Labutti K."/>
            <person name="Kuo R."/>
            <person name="Ohm R.A."/>
            <person name="Bhattacharya S.S."/>
            <person name="Shirouzu T."/>
            <person name="Yoshinaga Y."/>
            <person name="Martin F.M."/>
            <person name="Grigoriev I.V."/>
            <person name="Hibbett D.S."/>
        </authorList>
    </citation>
    <scope>NUCLEOTIDE SEQUENCE [LARGE SCALE GENOMIC DNA]</scope>
    <source>
        <strain evidence="14 15">HHB12029</strain>
    </source>
</reference>
<dbReference type="InParanoid" id="A0A165N5W1"/>
<keyword evidence="10" id="KW-0472">Membrane</keyword>
<comment type="subcellular location">
    <subcellularLocation>
        <location evidence="1">Mitochondrion inner membrane</location>
        <topology evidence="1">Peripheral membrane protein</topology>
    </subcellularLocation>
</comment>